<feature type="transmembrane region" description="Helical" evidence="1">
    <location>
        <begin position="25"/>
        <end position="43"/>
    </location>
</feature>
<evidence type="ECO:0008006" key="4">
    <source>
        <dbReference type="Google" id="ProtNLM"/>
    </source>
</evidence>
<dbReference type="EMBL" id="JARBDR010000337">
    <property type="protein sequence ID" value="KAJ8314450.1"/>
    <property type="molecule type" value="Genomic_DNA"/>
</dbReference>
<comment type="caution">
    <text evidence="2">The sequence shown here is derived from an EMBL/GenBank/DDBJ whole genome shotgun (WGS) entry which is preliminary data.</text>
</comment>
<keyword evidence="1" id="KW-0472">Membrane</keyword>
<reference evidence="2 3" key="1">
    <citation type="submission" date="2022-12" db="EMBL/GenBank/DDBJ databases">
        <title>Chromosome-level genome of Tegillarca granosa.</title>
        <authorList>
            <person name="Kim J."/>
        </authorList>
    </citation>
    <scope>NUCLEOTIDE SEQUENCE [LARGE SCALE GENOMIC DNA]</scope>
    <source>
        <strain evidence="2">Teg-2019</strain>
        <tissue evidence="2">Adductor muscle</tissue>
    </source>
</reference>
<dbReference type="Gene3D" id="1.20.1250.20">
    <property type="entry name" value="MFS general substrate transporter like domains"/>
    <property type="match status" value="1"/>
</dbReference>
<name>A0ABQ9FAT1_TEGGR</name>
<keyword evidence="1" id="KW-0812">Transmembrane</keyword>
<keyword evidence="3" id="KW-1185">Reference proteome</keyword>
<dbReference type="SUPFAM" id="SSF103473">
    <property type="entry name" value="MFS general substrate transporter"/>
    <property type="match status" value="1"/>
</dbReference>
<evidence type="ECO:0000256" key="1">
    <source>
        <dbReference type="SAM" id="Phobius"/>
    </source>
</evidence>
<proteinExistence type="predicted"/>
<keyword evidence="1" id="KW-1133">Transmembrane helix</keyword>
<gene>
    <name evidence="2" type="ORF">KUTeg_006600</name>
</gene>
<evidence type="ECO:0000313" key="3">
    <source>
        <dbReference type="Proteomes" id="UP001217089"/>
    </source>
</evidence>
<protein>
    <recommendedName>
        <fullName evidence="4">G-protein coupled receptors family 1 profile domain-containing protein</fullName>
    </recommendedName>
</protein>
<evidence type="ECO:0000313" key="2">
    <source>
        <dbReference type="EMBL" id="KAJ8314450.1"/>
    </source>
</evidence>
<dbReference type="InterPro" id="IPR036259">
    <property type="entry name" value="MFS_trans_sf"/>
</dbReference>
<sequence length="85" mass="9652">MILLSCTGCCLRYILTYCSIGRKKIFRITSTLLCAVSFAVAWAPEFYSFCILEFLTGAADHGFYLTCVVLGSKYNLTNELMFYIF</sequence>
<organism evidence="2 3">
    <name type="scientific">Tegillarca granosa</name>
    <name type="common">Malaysian cockle</name>
    <name type="synonym">Anadara granosa</name>
    <dbReference type="NCBI Taxonomy" id="220873"/>
    <lineage>
        <taxon>Eukaryota</taxon>
        <taxon>Metazoa</taxon>
        <taxon>Spiralia</taxon>
        <taxon>Lophotrochozoa</taxon>
        <taxon>Mollusca</taxon>
        <taxon>Bivalvia</taxon>
        <taxon>Autobranchia</taxon>
        <taxon>Pteriomorphia</taxon>
        <taxon>Arcoida</taxon>
        <taxon>Arcoidea</taxon>
        <taxon>Arcidae</taxon>
        <taxon>Tegillarca</taxon>
    </lineage>
</organism>
<accession>A0ABQ9FAT1</accession>
<dbReference type="Proteomes" id="UP001217089">
    <property type="component" value="Unassembled WGS sequence"/>
</dbReference>